<dbReference type="Proteomes" id="UP000194225">
    <property type="component" value="Unassembled WGS sequence"/>
</dbReference>
<evidence type="ECO:0000313" key="2">
    <source>
        <dbReference type="EMBL" id="OSY35209.1"/>
    </source>
</evidence>
<gene>
    <name evidence="2" type="ORF">BG653_07254</name>
</gene>
<evidence type="ECO:0008006" key="4">
    <source>
        <dbReference type="Google" id="ProtNLM"/>
    </source>
</evidence>
<name>A0ABX3XKQ3_STRPT</name>
<sequence length="299" mass="28654">MDGAEGAGQAVVGGAGEFVGLGAGEGGVGGDHGEGGVERGADGCRRTGQGGFPGLGQAAQGGGVHLGGRQGGGVLVQMAVEGAGAWVGDGARGVDGGQGGDGGARGEDGARGAGAALEAARYRARAGARVAPGDRGAGLGGRCGGGRFPAQGGVGAGPPVAAAAQVEEGRCRDDRDDLGGVRADAEAPALVLQPRGDTGRGVKTEGAAAGQHQCLDALDEVARVQRVGLPGAGAATAYVDGRDGAALGGQDDGGAGQVAVTDALGVADPEAEDVGECVLRPRGVRPARRLLSNRPVPSR</sequence>
<feature type="compositionally biased region" description="Basic and acidic residues" evidence="1">
    <location>
        <begin position="31"/>
        <end position="45"/>
    </location>
</feature>
<feature type="compositionally biased region" description="Gly residues" evidence="1">
    <location>
        <begin position="89"/>
        <end position="103"/>
    </location>
</feature>
<feature type="region of interest" description="Disordered" evidence="1">
    <location>
        <begin position="89"/>
        <end position="110"/>
    </location>
</feature>
<organism evidence="2 3">
    <name type="scientific">Streptomyces platensis</name>
    <dbReference type="NCBI Taxonomy" id="58346"/>
    <lineage>
        <taxon>Bacteria</taxon>
        <taxon>Bacillati</taxon>
        <taxon>Actinomycetota</taxon>
        <taxon>Actinomycetes</taxon>
        <taxon>Kitasatosporales</taxon>
        <taxon>Streptomycetaceae</taxon>
        <taxon>Streptomyces</taxon>
    </lineage>
</organism>
<reference evidence="2 3" key="1">
    <citation type="submission" date="2016-09" db="EMBL/GenBank/DDBJ databases">
        <title>Streptomyces platensis DSM40041, a candidate organism with high potential of specific P450 cytochromes.</title>
        <authorList>
            <person name="Grumaz C."/>
            <person name="Vainshtein Y."/>
            <person name="Kirstahler P."/>
            <person name="Sohn K."/>
        </authorList>
    </citation>
    <scope>NUCLEOTIDE SEQUENCE [LARGE SCALE GENOMIC DNA]</scope>
    <source>
        <strain evidence="2 3">DSM 40041</strain>
    </source>
</reference>
<keyword evidence="3" id="KW-1185">Reference proteome</keyword>
<proteinExistence type="predicted"/>
<accession>A0ABX3XKQ3</accession>
<protein>
    <recommendedName>
        <fullName evidence="4">PE-PGRS family protein</fullName>
    </recommendedName>
</protein>
<dbReference type="EMBL" id="MIGA01000098">
    <property type="protein sequence ID" value="OSY35209.1"/>
    <property type="molecule type" value="Genomic_DNA"/>
</dbReference>
<feature type="region of interest" description="Disordered" evidence="1">
    <location>
        <begin position="25"/>
        <end position="56"/>
    </location>
</feature>
<evidence type="ECO:0000256" key="1">
    <source>
        <dbReference type="SAM" id="MobiDB-lite"/>
    </source>
</evidence>
<comment type="caution">
    <text evidence="2">The sequence shown here is derived from an EMBL/GenBank/DDBJ whole genome shotgun (WGS) entry which is preliminary data.</text>
</comment>
<evidence type="ECO:0000313" key="3">
    <source>
        <dbReference type="Proteomes" id="UP000194225"/>
    </source>
</evidence>